<dbReference type="Proteomes" id="UP000295633">
    <property type="component" value="Unassembled WGS sequence"/>
</dbReference>
<sequence>MTGGIALPGNRWDLLDGRTPDVAPSVSVVVAHYEQPEQLARCLAGLAGQDHPADRLEVIVADDGSAVAPDVPEGVRLVRHADEGFRLAAVRNLGAAHTTGDVLVFLDADTVPEPGFVRELTRMPGLAPDVVTVGRRRHADLTGVAPVADVRSVVTGRELPEPAWLAEAYDRSRNLLDADDRSYRHTIGAVLACSRVVFDATGGFDESFRSYGGEDWEWTYRAWLSGALLAHVPEAVAWHDGPDAGARDDHGHATRNAEAILLAGLIPVPRTRPRGLPSSRVDIAVTAPPGASEGATFVSVDSVVAAVPGSEWVDAAALVDARGRLDRVRLHIEIVRQVRVDRRLDDLLERIARDGIGTVSILDEDDDVLLRIRSLRASAREGRWGREDLFPHVSERVEGVRLLAGEPDVAAYLGGWG</sequence>
<feature type="domain" description="Galactosyltransferase C-terminal" evidence="6">
    <location>
        <begin position="182"/>
        <end position="229"/>
    </location>
</feature>
<evidence type="ECO:0000259" key="6">
    <source>
        <dbReference type="Pfam" id="PF02709"/>
    </source>
</evidence>
<evidence type="ECO:0000259" key="5">
    <source>
        <dbReference type="Pfam" id="PF00535"/>
    </source>
</evidence>
<evidence type="ECO:0000313" key="7">
    <source>
        <dbReference type="EMBL" id="TDL45560.1"/>
    </source>
</evidence>
<dbReference type="Gene3D" id="3.90.550.10">
    <property type="entry name" value="Spore Coat Polysaccharide Biosynthesis Protein SpsA, Chain A"/>
    <property type="match status" value="1"/>
</dbReference>
<gene>
    <name evidence="7" type="ORF">E2R54_03640</name>
</gene>
<evidence type="ECO:0000313" key="8">
    <source>
        <dbReference type="Proteomes" id="UP000295633"/>
    </source>
</evidence>
<dbReference type="PANTHER" id="PTHR43179">
    <property type="entry name" value="RHAMNOSYLTRANSFERASE WBBL"/>
    <property type="match status" value="1"/>
</dbReference>
<evidence type="ECO:0000256" key="1">
    <source>
        <dbReference type="ARBA" id="ARBA00004776"/>
    </source>
</evidence>
<feature type="domain" description="Glycosyltransferase 2-like" evidence="5">
    <location>
        <begin position="27"/>
        <end position="139"/>
    </location>
</feature>
<reference evidence="7 8" key="1">
    <citation type="submission" date="2019-03" db="EMBL/GenBank/DDBJ databases">
        <title>Genome Sequencing and Assembly of Various Microbes Isolated from Partially Reclaimed Soil and Acid Mine Drainage (AMD) Site.</title>
        <authorList>
            <person name="Steinbock B."/>
            <person name="Bechtold R."/>
            <person name="Sevigny J.L."/>
            <person name="Thomas D."/>
            <person name="Cuthill L.R."/>
            <person name="Aveiro Johannsen E.J."/>
            <person name="Thomas K."/>
            <person name="Ghosh A."/>
        </authorList>
    </citation>
    <scope>NUCLEOTIDE SEQUENCE [LARGE SCALE GENOMIC DNA]</scope>
    <source>
        <strain evidence="7 8">F-B2</strain>
    </source>
</reference>
<evidence type="ECO:0000256" key="4">
    <source>
        <dbReference type="ARBA" id="ARBA00022679"/>
    </source>
</evidence>
<dbReference type="PANTHER" id="PTHR43179:SF12">
    <property type="entry name" value="GALACTOFURANOSYLTRANSFERASE GLFT2"/>
    <property type="match status" value="1"/>
</dbReference>
<protein>
    <submittedName>
        <fullName evidence="7">Glycosyltransferase</fullName>
    </submittedName>
</protein>
<organism evidence="7 8">
    <name type="scientific">Microbacterium oleivorans</name>
    <dbReference type="NCBI Taxonomy" id="273677"/>
    <lineage>
        <taxon>Bacteria</taxon>
        <taxon>Bacillati</taxon>
        <taxon>Actinomycetota</taxon>
        <taxon>Actinomycetes</taxon>
        <taxon>Micrococcales</taxon>
        <taxon>Microbacteriaceae</taxon>
        <taxon>Microbacterium</taxon>
    </lineage>
</organism>
<comment type="caution">
    <text evidence="7">The sequence shown here is derived from an EMBL/GenBank/DDBJ whole genome shotgun (WGS) entry which is preliminary data.</text>
</comment>
<dbReference type="InterPro" id="IPR001173">
    <property type="entry name" value="Glyco_trans_2-like"/>
</dbReference>
<dbReference type="EMBL" id="SMZX01000001">
    <property type="protein sequence ID" value="TDL45560.1"/>
    <property type="molecule type" value="Genomic_DNA"/>
</dbReference>
<dbReference type="SUPFAM" id="SSF53448">
    <property type="entry name" value="Nucleotide-diphospho-sugar transferases"/>
    <property type="match status" value="1"/>
</dbReference>
<dbReference type="Pfam" id="PF00535">
    <property type="entry name" value="Glycos_transf_2"/>
    <property type="match status" value="1"/>
</dbReference>
<dbReference type="AlphaFoldDB" id="A0A4R5YQ23"/>
<comment type="similarity">
    <text evidence="2">Belongs to the glycosyltransferase 2 family.</text>
</comment>
<evidence type="ECO:0000256" key="2">
    <source>
        <dbReference type="ARBA" id="ARBA00006739"/>
    </source>
</evidence>
<dbReference type="Pfam" id="PF02709">
    <property type="entry name" value="Glyco_transf_7C"/>
    <property type="match status" value="1"/>
</dbReference>
<dbReference type="InterPro" id="IPR029044">
    <property type="entry name" value="Nucleotide-diphossugar_trans"/>
</dbReference>
<evidence type="ECO:0000256" key="3">
    <source>
        <dbReference type="ARBA" id="ARBA00022676"/>
    </source>
</evidence>
<comment type="pathway">
    <text evidence="1">Cell wall biogenesis; cell wall polysaccharide biosynthesis.</text>
</comment>
<accession>A0A4R5YQ23</accession>
<keyword evidence="4 7" id="KW-0808">Transferase</keyword>
<dbReference type="GO" id="GO:0016757">
    <property type="term" value="F:glycosyltransferase activity"/>
    <property type="evidence" value="ECO:0007669"/>
    <property type="project" value="UniProtKB-KW"/>
</dbReference>
<proteinExistence type="inferred from homology"/>
<dbReference type="InterPro" id="IPR027791">
    <property type="entry name" value="Galactosyl_T_C"/>
</dbReference>
<name>A0A4R5YQ23_9MICO</name>
<dbReference type="RefSeq" id="WP_133398734.1">
    <property type="nucleotide sequence ID" value="NZ_SMZX01000001.1"/>
</dbReference>
<keyword evidence="3" id="KW-0328">Glycosyltransferase</keyword>